<reference evidence="7 8" key="1">
    <citation type="submission" date="2020-08" db="EMBL/GenBank/DDBJ databases">
        <title>Functional genomics of gut bacteria from endangered species of beetles.</title>
        <authorList>
            <person name="Carlos-Shanley C."/>
        </authorList>
    </citation>
    <scope>NUCLEOTIDE SEQUENCE [LARGE SCALE GENOMIC DNA]</scope>
    <source>
        <strain evidence="7 8">S00245</strain>
    </source>
</reference>
<evidence type="ECO:0000313" key="7">
    <source>
        <dbReference type="EMBL" id="MBB4858228.1"/>
    </source>
</evidence>
<dbReference type="EMBL" id="JACHLR010000005">
    <property type="protein sequence ID" value="MBB4858228.1"/>
    <property type="molecule type" value="Genomic_DNA"/>
</dbReference>
<evidence type="ECO:0000259" key="6">
    <source>
        <dbReference type="Pfam" id="PF13505"/>
    </source>
</evidence>
<comment type="caution">
    <text evidence="7">The sequence shown here is derived from an EMBL/GenBank/DDBJ whole genome shotgun (WGS) entry which is preliminary data.</text>
</comment>
<feature type="signal peptide" evidence="5">
    <location>
        <begin position="1"/>
        <end position="18"/>
    </location>
</feature>
<dbReference type="AlphaFoldDB" id="A0A7W7K9X7"/>
<sequence>MTAIALGLAAVVAMPAAAQDRDSHFNGPYIQGVIGTAANGNYNGSSLRFDNDGDGNYDDTVRTAAGADAFSPGFCRGGARGARPADGCRSDKDGLEYGGRIGYDYRMNNFVLGGLVEATKNESVDRASGFSTTPASYTFERELKYNVSARLRAGYTPGGGMLFYVTGGGSMAKINHRFSTTNTANSFDENRDGKRVWGWQAGGGGEIMVTDHLSLGVEYLYNRYKDNKYNVAVGRGTALATNPFLIGGAGGTNIKVADKDLDYHSLRATVGFHF</sequence>
<comment type="subcellular location">
    <subcellularLocation>
        <location evidence="1">Membrane</location>
    </subcellularLocation>
</comment>
<evidence type="ECO:0000256" key="4">
    <source>
        <dbReference type="ARBA" id="ARBA00038306"/>
    </source>
</evidence>
<comment type="similarity">
    <text evidence="4">Belongs to the Omp25/RopB family.</text>
</comment>
<accession>A0A7W7K9X7</accession>
<dbReference type="PANTHER" id="PTHR34001">
    <property type="entry name" value="BLL7405 PROTEIN"/>
    <property type="match status" value="1"/>
</dbReference>
<dbReference type="Pfam" id="PF13505">
    <property type="entry name" value="OMP_b-brl"/>
    <property type="match status" value="1"/>
</dbReference>
<dbReference type="GO" id="GO:0016020">
    <property type="term" value="C:membrane"/>
    <property type="evidence" value="ECO:0007669"/>
    <property type="project" value="UniProtKB-SubCell"/>
</dbReference>
<feature type="domain" description="Outer membrane protein beta-barrel" evidence="6">
    <location>
        <begin position="7"/>
        <end position="274"/>
    </location>
</feature>
<dbReference type="InterPro" id="IPR011250">
    <property type="entry name" value="OMP/PagP_B-barrel"/>
</dbReference>
<keyword evidence="3" id="KW-0472">Membrane</keyword>
<evidence type="ECO:0000256" key="2">
    <source>
        <dbReference type="ARBA" id="ARBA00022729"/>
    </source>
</evidence>
<evidence type="ECO:0000256" key="5">
    <source>
        <dbReference type="SAM" id="SignalP"/>
    </source>
</evidence>
<organism evidence="7 8">
    <name type="scientific">Novosphingobium chloroacetimidivorans</name>
    <dbReference type="NCBI Taxonomy" id="1428314"/>
    <lineage>
        <taxon>Bacteria</taxon>
        <taxon>Pseudomonadati</taxon>
        <taxon>Pseudomonadota</taxon>
        <taxon>Alphaproteobacteria</taxon>
        <taxon>Sphingomonadales</taxon>
        <taxon>Sphingomonadaceae</taxon>
        <taxon>Novosphingobium</taxon>
    </lineage>
</organism>
<name>A0A7W7K9X7_9SPHN</name>
<keyword evidence="2 5" id="KW-0732">Signal</keyword>
<dbReference type="Gene3D" id="2.40.160.20">
    <property type="match status" value="1"/>
</dbReference>
<proteinExistence type="inferred from homology"/>
<evidence type="ECO:0000256" key="3">
    <source>
        <dbReference type="ARBA" id="ARBA00023136"/>
    </source>
</evidence>
<dbReference type="InterPro" id="IPR027385">
    <property type="entry name" value="Beta-barrel_OMP"/>
</dbReference>
<dbReference type="Proteomes" id="UP000555448">
    <property type="component" value="Unassembled WGS sequence"/>
</dbReference>
<evidence type="ECO:0000313" key="8">
    <source>
        <dbReference type="Proteomes" id="UP000555448"/>
    </source>
</evidence>
<dbReference type="InterPro" id="IPR051692">
    <property type="entry name" value="OMP-like"/>
</dbReference>
<dbReference type="SUPFAM" id="SSF56925">
    <property type="entry name" value="OMPA-like"/>
    <property type="match status" value="1"/>
</dbReference>
<gene>
    <name evidence="7" type="ORF">HNO88_001547</name>
</gene>
<dbReference type="RefSeq" id="WP_246381327.1">
    <property type="nucleotide sequence ID" value="NZ_JACHLR010000005.1"/>
</dbReference>
<dbReference type="PANTHER" id="PTHR34001:SF3">
    <property type="entry name" value="BLL7405 PROTEIN"/>
    <property type="match status" value="1"/>
</dbReference>
<keyword evidence="8" id="KW-1185">Reference proteome</keyword>
<evidence type="ECO:0000256" key="1">
    <source>
        <dbReference type="ARBA" id="ARBA00004370"/>
    </source>
</evidence>
<feature type="chain" id="PRO_5030708720" evidence="5">
    <location>
        <begin position="19"/>
        <end position="274"/>
    </location>
</feature>
<protein>
    <submittedName>
        <fullName evidence="7">Outer membrane immunogenic protein</fullName>
    </submittedName>
</protein>